<feature type="region of interest" description="Disordered" evidence="6">
    <location>
        <begin position="134"/>
        <end position="175"/>
    </location>
</feature>
<dbReference type="Gene3D" id="3.30.700.10">
    <property type="entry name" value="Glycoprotein, Type 4 Pilin"/>
    <property type="match status" value="1"/>
</dbReference>
<feature type="transmembrane region" description="Helical" evidence="7">
    <location>
        <begin position="12"/>
        <end position="36"/>
    </location>
</feature>
<keyword evidence="3 7" id="KW-0812">Transmembrane</keyword>
<dbReference type="Pfam" id="PF08334">
    <property type="entry name" value="T2SSG"/>
    <property type="match status" value="1"/>
</dbReference>
<dbReference type="PROSITE" id="PS00409">
    <property type="entry name" value="PROKAR_NTER_METHYL"/>
    <property type="match status" value="1"/>
</dbReference>
<dbReference type="PANTHER" id="PTHR30093:SF44">
    <property type="entry name" value="TYPE II SECRETION SYSTEM CORE PROTEIN G"/>
    <property type="match status" value="1"/>
</dbReference>
<dbReference type="InterPro" id="IPR000983">
    <property type="entry name" value="Bac_GSPG_pilin"/>
</dbReference>
<accession>X1F1M1</accession>
<proteinExistence type="predicted"/>
<evidence type="ECO:0000256" key="6">
    <source>
        <dbReference type="SAM" id="MobiDB-lite"/>
    </source>
</evidence>
<evidence type="ECO:0000259" key="8">
    <source>
        <dbReference type="Pfam" id="PF08334"/>
    </source>
</evidence>
<name>X1F1M1_9ZZZZ</name>
<gene>
    <name evidence="9" type="ORF">S03H2_04950</name>
</gene>
<dbReference type="InterPro" id="IPR013545">
    <property type="entry name" value="T2SS_protein-GspG_C"/>
</dbReference>
<dbReference type="Pfam" id="PF07963">
    <property type="entry name" value="N_methyl"/>
    <property type="match status" value="1"/>
</dbReference>
<evidence type="ECO:0000256" key="5">
    <source>
        <dbReference type="ARBA" id="ARBA00023136"/>
    </source>
</evidence>
<evidence type="ECO:0000256" key="2">
    <source>
        <dbReference type="ARBA" id="ARBA00022481"/>
    </source>
</evidence>
<protein>
    <recommendedName>
        <fullName evidence="8">Type II secretion system protein GspG C-terminal domain-containing protein</fullName>
    </recommendedName>
</protein>
<evidence type="ECO:0000256" key="1">
    <source>
        <dbReference type="ARBA" id="ARBA00004167"/>
    </source>
</evidence>
<keyword evidence="4 7" id="KW-1133">Transmembrane helix</keyword>
<evidence type="ECO:0000313" key="9">
    <source>
        <dbReference type="EMBL" id="GAH23289.1"/>
    </source>
</evidence>
<dbReference type="GO" id="GO:0015627">
    <property type="term" value="C:type II protein secretion system complex"/>
    <property type="evidence" value="ECO:0007669"/>
    <property type="project" value="InterPro"/>
</dbReference>
<dbReference type="SUPFAM" id="SSF54523">
    <property type="entry name" value="Pili subunits"/>
    <property type="match status" value="1"/>
</dbReference>
<dbReference type="GO" id="GO:0015628">
    <property type="term" value="P:protein secretion by the type II secretion system"/>
    <property type="evidence" value="ECO:0007669"/>
    <property type="project" value="InterPro"/>
</dbReference>
<evidence type="ECO:0000256" key="3">
    <source>
        <dbReference type="ARBA" id="ARBA00022692"/>
    </source>
</evidence>
<keyword evidence="5 7" id="KW-0472">Membrane</keyword>
<feature type="compositionally biased region" description="Basic and acidic residues" evidence="6">
    <location>
        <begin position="157"/>
        <end position="175"/>
    </location>
</feature>
<sequence>MIKEVSSQEEGFTLIELLVVVGIIAILAGFAIPNLLTARTKARVSRVLADMQTIATGLESYSVDKQTYPPSTAENSIDTTDLIPTYITSVPDDPFTGSHFRYYTTGETKITAYLLVSDGPDGTPDVTSYHAIGGPTGGPEGPWPVVIEGGDGVGEDEWYKPTADDDKGDLGRGGP</sequence>
<reference evidence="9" key="1">
    <citation type="journal article" date="2014" name="Front. Microbiol.">
        <title>High frequency of phylogenetically diverse reductive dehalogenase-homologous genes in deep subseafloor sedimentary metagenomes.</title>
        <authorList>
            <person name="Kawai M."/>
            <person name="Futagami T."/>
            <person name="Toyoda A."/>
            <person name="Takaki Y."/>
            <person name="Nishi S."/>
            <person name="Hori S."/>
            <person name="Arai W."/>
            <person name="Tsubouchi T."/>
            <person name="Morono Y."/>
            <person name="Uchiyama I."/>
            <person name="Ito T."/>
            <person name="Fujiyama A."/>
            <person name="Inagaki F."/>
            <person name="Takami H."/>
        </authorList>
    </citation>
    <scope>NUCLEOTIDE SEQUENCE</scope>
    <source>
        <strain evidence="9">Expedition CK06-06</strain>
    </source>
</reference>
<dbReference type="PANTHER" id="PTHR30093">
    <property type="entry name" value="GENERAL SECRETION PATHWAY PROTEIN G"/>
    <property type="match status" value="1"/>
</dbReference>
<dbReference type="InterPro" id="IPR012902">
    <property type="entry name" value="N_methyl_site"/>
</dbReference>
<organism evidence="9">
    <name type="scientific">marine sediment metagenome</name>
    <dbReference type="NCBI Taxonomy" id="412755"/>
    <lineage>
        <taxon>unclassified sequences</taxon>
        <taxon>metagenomes</taxon>
        <taxon>ecological metagenomes</taxon>
    </lineage>
</organism>
<dbReference type="AlphaFoldDB" id="X1F1M1"/>
<dbReference type="PRINTS" id="PR00813">
    <property type="entry name" value="BCTERIALGSPG"/>
</dbReference>
<feature type="domain" description="Type II secretion system protein GspG C-terminal" evidence="8">
    <location>
        <begin position="35"/>
        <end position="127"/>
    </location>
</feature>
<evidence type="ECO:0000256" key="7">
    <source>
        <dbReference type="SAM" id="Phobius"/>
    </source>
</evidence>
<keyword evidence="2" id="KW-0488">Methylation</keyword>
<dbReference type="NCBIfam" id="TIGR02532">
    <property type="entry name" value="IV_pilin_GFxxxE"/>
    <property type="match status" value="1"/>
</dbReference>
<dbReference type="InterPro" id="IPR045584">
    <property type="entry name" value="Pilin-like"/>
</dbReference>
<dbReference type="EMBL" id="BARU01002018">
    <property type="protein sequence ID" value="GAH23289.1"/>
    <property type="molecule type" value="Genomic_DNA"/>
</dbReference>
<evidence type="ECO:0000256" key="4">
    <source>
        <dbReference type="ARBA" id="ARBA00022989"/>
    </source>
</evidence>
<comment type="subcellular location">
    <subcellularLocation>
        <location evidence="1">Membrane</location>
        <topology evidence="1">Single-pass membrane protein</topology>
    </subcellularLocation>
</comment>
<dbReference type="GO" id="GO:0016020">
    <property type="term" value="C:membrane"/>
    <property type="evidence" value="ECO:0007669"/>
    <property type="project" value="UniProtKB-SubCell"/>
</dbReference>
<comment type="caution">
    <text evidence="9">The sequence shown here is derived from an EMBL/GenBank/DDBJ whole genome shotgun (WGS) entry which is preliminary data.</text>
</comment>